<dbReference type="OrthoDB" id="136217at2"/>
<dbReference type="SMART" id="SM00564">
    <property type="entry name" value="PQQ"/>
    <property type="match status" value="5"/>
</dbReference>
<protein>
    <recommendedName>
        <fullName evidence="2">Pyrrolo-quinoline quinone repeat domain-containing protein</fullName>
    </recommendedName>
</protein>
<dbReference type="Gene3D" id="2.130.10.10">
    <property type="entry name" value="YVTN repeat-like/Quinoprotein amine dehydrogenase"/>
    <property type="match status" value="1"/>
</dbReference>
<dbReference type="PANTHER" id="PTHR34512">
    <property type="entry name" value="CELL SURFACE PROTEIN"/>
    <property type="match status" value="1"/>
</dbReference>
<feature type="domain" description="Pyrrolo-quinoline quinone repeat" evidence="2">
    <location>
        <begin position="148"/>
        <end position="256"/>
    </location>
</feature>
<dbReference type="InterPro" id="IPR018391">
    <property type="entry name" value="PQQ_b-propeller_rpt"/>
</dbReference>
<accession>A0A402AEN6</accession>
<dbReference type="PROSITE" id="PS51257">
    <property type="entry name" value="PROKAR_LIPOPROTEIN"/>
    <property type="match status" value="1"/>
</dbReference>
<dbReference type="EMBL" id="BIFS01000001">
    <property type="protein sequence ID" value="GCE17580.1"/>
    <property type="molecule type" value="Genomic_DNA"/>
</dbReference>
<proteinExistence type="predicted"/>
<feature type="domain" description="Pyrrolo-quinoline quinone repeat" evidence="2">
    <location>
        <begin position="285"/>
        <end position="434"/>
    </location>
</feature>
<name>A0A402AEN6_9CHLR</name>
<dbReference type="InterPro" id="IPR011047">
    <property type="entry name" value="Quinoprotein_ADH-like_sf"/>
</dbReference>
<dbReference type="Pfam" id="PF13360">
    <property type="entry name" value="PQQ_2"/>
    <property type="match status" value="2"/>
</dbReference>
<dbReference type="InterPro" id="IPR015943">
    <property type="entry name" value="WD40/YVTN_repeat-like_dom_sf"/>
</dbReference>
<dbReference type="Gene3D" id="2.40.128.630">
    <property type="match status" value="1"/>
</dbReference>
<evidence type="ECO:0000259" key="2">
    <source>
        <dbReference type="Pfam" id="PF13360"/>
    </source>
</evidence>
<feature type="signal peptide" evidence="1">
    <location>
        <begin position="1"/>
        <end position="27"/>
    </location>
</feature>
<dbReference type="RefSeq" id="WP_136625177.1">
    <property type="nucleotide sequence ID" value="NZ_BIFS01000001.1"/>
</dbReference>
<dbReference type="SUPFAM" id="SSF50998">
    <property type="entry name" value="Quinoprotein alcohol dehydrogenase-like"/>
    <property type="match status" value="2"/>
</dbReference>
<keyword evidence="4" id="KW-1185">Reference proteome</keyword>
<evidence type="ECO:0000256" key="1">
    <source>
        <dbReference type="SAM" id="SignalP"/>
    </source>
</evidence>
<dbReference type="Proteomes" id="UP000287188">
    <property type="component" value="Unassembled WGS sequence"/>
</dbReference>
<dbReference type="AlphaFoldDB" id="A0A402AEN6"/>
<reference evidence="4" key="1">
    <citation type="submission" date="2018-12" db="EMBL/GenBank/DDBJ databases">
        <title>Tengunoibacter tsumagoiensis gen. nov., sp. nov., Dictyobacter kobayashii sp. nov., D. alpinus sp. nov., and D. joshuensis sp. nov. and description of Dictyobacteraceae fam. nov. within the order Ktedonobacterales isolated from Tengu-no-mugimeshi.</title>
        <authorList>
            <person name="Wang C.M."/>
            <person name="Zheng Y."/>
            <person name="Sakai Y."/>
            <person name="Toyoda A."/>
            <person name="Minakuchi Y."/>
            <person name="Abe K."/>
            <person name="Yokota A."/>
            <person name="Yabe S."/>
        </authorList>
    </citation>
    <scope>NUCLEOTIDE SEQUENCE [LARGE SCALE GENOMIC DNA]</scope>
    <source>
        <strain evidence="4">Uno11</strain>
    </source>
</reference>
<dbReference type="InterPro" id="IPR002372">
    <property type="entry name" value="PQQ_rpt_dom"/>
</dbReference>
<evidence type="ECO:0000313" key="4">
    <source>
        <dbReference type="Proteomes" id="UP000287188"/>
    </source>
</evidence>
<dbReference type="PANTHER" id="PTHR34512:SF30">
    <property type="entry name" value="OUTER MEMBRANE PROTEIN ASSEMBLY FACTOR BAMB"/>
    <property type="match status" value="1"/>
</dbReference>
<sequence length="444" mass="49036">MTVRHMKAIFLLLALLLVAGCNNPASTQKTAKPPTPAKDISPVFYGFDASTTSTLNSYKVQSGHIKIQKSYPLDGADYNRNIKLTTDILYTTTDHSISATRLSDGKVIWNEPLNNKPASDPVVTKDTVYIAVLGGQSSAISDDQPLVMYAFNIQDGSLRWRQNLPLQTTDELGIVQNDTSIQSTEVSNNILYMGTSYGAAAFDLTSHKLVWYHHEYAAYNFDKLNLASDALYLQAALGDHTLYVLDPQTGKTIWSYDTLTTNKEDFSNPFSIVLTPDFNIYEYNNQVVREVDRLTGKAGWEIQYRQLTDSNDISKMLVGDQGIYFKTGPGGGDILALNTKDGSKLWTNQSTDSYQSLAIGQGHIYALGPQTLYAYNSHTGALLWKQTVDASNMEINTTKNNLYMTDANSLITSSIANNVTSFDPAAGKILWSTQNSQIIKSTFP</sequence>
<keyword evidence="1" id="KW-0732">Signal</keyword>
<organism evidence="3 4">
    <name type="scientific">Dictyobacter kobayashii</name>
    <dbReference type="NCBI Taxonomy" id="2014872"/>
    <lineage>
        <taxon>Bacteria</taxon>
        <taxon>Bacillati</taxon>
        <taxon>Chloroflexota</taxon>
        <taxon>Ktedonobacteria</taxon>
        <taxon>Ktedonobacterales</taxon>
        <taxon>Dictyobacteraceae</taxon>
        <taxon>Dictyobacter</taxon>
    </lineage>
</organism>
<evidence type="ECO:0000313" key="3">
    <source>
        <dbReference type="EMBL" id="GCE17580.1"/>
    </source>
</evidence>
<comment type="caution">
    <text evidence="3">The sequence shown here is derived from an EMBL/GenBank/DDBJ whole genome shotgun (WGS) entry which is preliminary data.</text>
</comment>
<gene>
    <name evidence="3" type="ORF">KDK_13800</name>
</gene>
<feature type="chain" id="PRO_5019121062" description="Pyrrolo-quinoline quinone repeat domain-containing protein" evidence="1">
    <location>
        <begin position="28"/>
        <end position="444"/>
    </location>
</feature>